<dbReference type="Proteomes" id="UP000031666">
    <property type="component" value="Unassembled WGS sequence"/>
</dbReference>
<gene>
    <name evidence="1" type="ORF">JCM19241_1338</name>
</gene>
<dbReference type="InterPro" id="IPR023299">
    <property type="entry name" value="ATPase_P-typ_cyto_dom_N"/>
</dbReference>
<proteinExistence type="predicted"/>
<dbReference type="Pfam" id="PF13246">
    <property type="entry name" value="Cation_ATPase"/>
    <property type="match status" value="1"/>
</dbReference>
<sequence length="193" mass="20780">MQVMRAFDADGIYWKVTGKGFAPEGEFFAQNSSSKVAECDAMVAALTAGSLVSDSELVFKDDKWTVNGSPTDGALVVAATKAKITKTDLLESGGYEIIRRFPFDSSRKLASAIVRKPNGEHMLAVVGAPDVLLSKSMENQPPAEAYRKAELSDITSKEKLHETQVPATHIGFNRAMGNFARDALRTLAVLIAA</sequence>
<dbReference type="GO" id="GO:0000166">
    <property type="term" value="F:nucleotide binding"/>
    <property type="evidence" value="ECO:0007669"/>
    <property type="project" value="InterPro"/>
</dbReference>
<reference evidence="1 2" key="1">
    <citation type="submission" date="2015-01" db="EMBL/GenBank/DDBJ databases">
        <title>Vibrio sp. C94 JCM 19241 whole genome shotgun sequence.</title>
        <authorList>
            <person name="Sawabe T."/>
            <person name="Meirelles P."/>
            <person name="Feng G."/>
            <person name="Sayaka M."/>
            <person name="Hattori M."/>
            <person name="Ohkuma M."/>
        </authorList>
    </citation>
    <scope>NUCLEOTIDE SEQUENCE [LARGE SCALE GENOMIC DNA]</scope>
    <source>
        <strain evidence="2">JCM 19241</strain>
    </source>
</reference>
<protein>
    <submittedName>
        <fullName evidence="1">Cation-transporting ATPase</fullName>
    </submittedName>
</protein>
<dbReference type="EMBL" id="BBSC01000003">
    <property type="protein sequence ID" value="GAM74995.1"/>
    <property type="molecule type" value="Genomic_DNA"/>
</dbReference>
<dbReference type="AlphaFoldDB" id="A0A0B8Q5U5"/>
<accession>A0A0B8Q5U5</accession>
<comment type="caution">
    <text evidence="1">The sequence shown here is derived from an EMBL/GenBank/DDBJ whole genome shotgun (WGS) entry which is preliminary data.</text>
</comment>
<organism evidence="1 2">
    <name type="scientific">Vibrio ishigakensis</name>
    <dbReference type="NCBI Taxonomy" id="1481914"/>
    <lineage>
        <taxon>Bacteria</taxon>
        <taxon>Pseudomonadati</taxon>
        <taxon>Pseudomonadota</taxon>
        <taxon>Gammaproteobacteria</taxon>
        <taxon>Vibrionales</taxon>
        <taxon>Vibrionaceae</taxon>
        <taxon>Vibrio</taxon>
    </lineage>
</organism>
<evidence type="ECO:0000313" key="1">
    <source>
        <dbReference type="EMBL" id="GAM74995.1"/>
    </source>
</evidence>
<name>A0A0B8Q5U5_9VIBR</name>
<dbReference type="SUPFAM" id="SSF81660">
    <property type="entry name" value="Metal cation-transporting ATPase, ATP-binding domain N"/>
    <property type="match status" value="1"/>
</dbReference>
<evidence type="ECO:0000313" key="2">
    <source>
        <dbReference type="Proteomes" id="UP000031666"/>
    </source>
</evidence>
<dbReference type="STRING" id="1481914.JCM19241_1338"/>
<reference evidence="1 2" key="2">
    <citation type="submission" date="2015-01" db="EMBL/GenBank/DDBJ databases">
        <authorList>
            <consortium name="NBRP consortium"/>
            <person name="Sawabe T."/>
            <person name="Meirelles P."/>
            <person name="Feng G."/>
            <person name="Sayaka M."/>
            <person name="Hattori M."/>
            <person name="Ohkuma M."/>
        </authorList>
    </citation>
    <scope>NUCLEOTIDE SEQUENCE [LARGE SCALE GENOMIC DNA]</scope>
    <source>
        <strain evidence="2">JCM 19241</strain>
    </source>
</reference>
<dbReference type="Gene3D" id="3.40.1110.10">
    <property type="entry name" value="Calcium-transporting ATPase, cytoplasmic domain N"/>
    <property type="match status" value="1"/>
</dbReference>